<comment type="caution">
    <text evidence="10">The sequence shown here is derived from an EMBL/GenBank/DDBJ whole genome shotgun (WGS) entry which is preliminary data.</text>
</comment>
<feature type="transmembrane region" description="Helical" evidence="9">
    <location>
        <begin position="38"/>
        <end position="58"/>
    </location>
</feature>
<organism evidence="10 11">
    <name type="scientific">Dysgonomonas capnocytophagoides</name>
    <dbReference type="NCBI Taxonomy" id="45254"/>
    <lineage>
        <taxon>Bacteria</taxon>
        <taxon>Pseudomonadati</taxon>
        <taxon>Bacteroidota</taxon>
        <taxon>Bacteroidia</taxon>
        <taxon>Bacteroidales</taxon>
        <taxon>Dysgonomonadaceae</taxon>
        <taxon>Dysgonomonas</taxon>
    </lineage>
</organism>
<feature type="region of interest" description="Disordered" evidence="8">
    <location>
        <begin position="359"/>
        <end position="378"/>
    </location>
</feature>
<keyword evidence="4" id="KW-1003">Cell membrane</keyword>
<evidence type="ECO:0000256" key="3">
    <source>
        <dbReference type="ARBA" id="ARBA00022448"/>
    </source>
</evidence>
<dbReference type="InterPro" id="IPR002549">
    <property type="entry name" value="AI-2E-like"/>
</dbReference>
<dbReference type="Proteomes" id="UP000297861">
    <property type="component" value="Unassembled WGS sequence"/>
</dbReference>
<evidence type="ECO:0000313" key="10">
    <source>
        <dbReference type="EMBL" id="TFD98020.1"/>
    </source>
</evidence>
<dbReference type="EMBL" id="SOML01000002">
    <property type="protein sequence ID" value="TFD98020.1"/>
    <property type="molecule type" value="Genomic_DNA"/>
</dbReference>
<dbReference type="PANTHER" id="PTHR21716:SF53">
    <property type="entry name" value="PERMEASE PERM-RELATED"/>
    <property type="match status" value="1"/>
</dbReference>
<feature type="compositionally biased region" description="Polar residues" evidence="8">
    <location>
        <begin position="364"/>
        <end position="378"/>
    </location>
</feature>
<keyword evidence="5 9" id="KW-0812">Transmembrane</keyword>
<sequence length="378" mass="42609">MNNSFDKPFTFDRVIRLCISLMLLGAGIYLIYILRSVLLPFLIAWLIAYLLNPIVRFLQVKLHLKKRYLAVMLTFAILIGVLTLLIMSITPLIENEIYQINNLVTTYQLQSFEINGIPLSVHDFIEKHIDFQSLRDTLSTENATETLKYIMPTVQNMLSSGISFILGFTVVFIVILYLIFILLDYDKINKLWMDMVPHRHRKTVSKLTADVEKSMNTYFRHQALICVIVATLFAIGFQIIGLPLAIVLGVCIGILHMIPYMHILSIAPAVLLCWLKASQTGQGFWALVGMVLLLYVVVQCIIDMILVPRIMGKAMGLNPAIILLSLSVWGSLMGIAGMIIAIPMTTLLISYYQEFLNKSEGSEDNGSLENTDDTLPSE</sequence>
<evidence type="ECO:0000256" key="1">
    <source>
        <dbReference type="ARBA" id="ARBA00004651"/>
    </source>
</evidence>
<feature type="transmembrane region" description="Helical" evidence="9">
    <location>
        <begin position="284"/>
        <end position="306"/>
    </location>
</feature>
<keyword evidence="3" id="KW-0813">Transport</keyword>
<comment type="similarity">
    <text evidence="2">Belongs to the autoinducer-2 exporter (AI-2E) (TC 2.A.86) family.</text>
</comment>
<evidence type="ECO:0000256" key="8">
    <source>
        <dbReference type="SAM" id="MobiDB-lite"/>
    </source>
</evidence>
<feature type="transmembrane region" description="Helical" evidence="9">
    <location>
        <begin position="326"/>
        <end position="349"/>
    </location>
</feature>
<dbReference type="OrthoDB" id="1010875at2"/>
<feature type="transmembrane region" description="Helical" evidence="9">
    <location>
        <begin position="14"/>
        <end position="32"/>
    </location>
</feature>
<dbReference type="RefSeq" id="WP_026626395.1">
    <property type="nucleotide sequence ID" value="NZ_JAWZLG010000068.1"/>
</dbReference>
<name>A0A4Y8LAG6_9BACT</name>
<dbReference type="GO" id="GO:0055085">
    <property type="term" value="P:transmembrane transport"/>
    <property type="evidence" value="ECO:0007669"/>
    <property type="project" value="TreeGrafter"/>
</dbReference>
<evidence type="ECO:0000256" key="5">
    <source>
        <dbReference type="ARBA" id="ARBA00022692"/>
    </source>
</evidence>
<evidence type="ECO:0000256" key="7">
    <source>
        <dbReference type="ARBA" id="ARBA00023136"/>
    </source>
</evidence>
<dbReference type="PANTHER" id="PTHR21716">
    <property type="entry name" value="TRANSMEMBRANE PROTEIN"/>
    <property type="match status" value="1"/>
</dbReference>
<protein>
    <submittedName>
        <fullName evidence="10">AI-2E family transporter</fullName>
    </submittedName>
</protein>
<keyword evidence="7 9" id="KW-0472">Membrane</keyword>
<evidence type="ECO:0000256" key="2">
    <source>
        <dbReference type="ARBA" id="ARBA00009773"/>
    </source>
</evidence>
<evidence type="ECO:0000256" key="4">
    <source>
        <dbReference type="ARBA" id="ARBA00022475"/>
    </source>
</evidence>
<feature type="transmembrane region" description="Helical" evidence="9">
    <location>
        <begin position="161"/>
        <end position="183"/>
    </location>
</feature>
<dbReference type="STRING" id="1121485.GCA_000426485_02503"/>
<dbReference type="AlphaFoldDB" id="A0A4Y8LAG6"/>
<evidence type="ECO:0000313" key="11">
    <source>
        <dbReference type="Proteomes" id="UP000297861"/>
    </source>
</evidence>
<evidence type="ECO:0000256" key="9">
    <source>
        <dbReference type="SAM" id="Phobius"/>
    </source>
</evidence>
<proteinExistence type="inferred from homology"/>
<comment type="subcellular location">
    <subcellularLocation>
        <location evidence="1">Cell membrane</location>
        <topology evidence="1">Multi-pass membrane protein</topology>
    </subcellularLocation>
</comment>
<gene>
    <name evidence="10" type="ORF">E2605_05220</name>
</gene>
<dbReference type="Pfam" id="PF01594">
    <property type="entry name" value="AI-2E_transport"/>
    <property type="match status" value="1"/>
</dbReference>
<keyword evidence="6 9" id="KW-1133">Transmembrane helix</keyword>
<evidence type="ECO:0000256" key="6">
    <source>
        <dbReference type="ARBA" id="ARBA00022989"/>
    </source>
</evidence>
<accession>A0A4Y8LAG6</accession>
<reference evidence="10 11" key="1">
    <citation type="submission" date="2019-03" db="EMBL/GenBank/DDBJ databases">
        <title>San Antonio Military Medical Center submission to MRSN (WRAIR), pending publication.</title>
        <authorList>
            <person name="Blyth D.M."/>
            <person name="Mccarthy S.L."/>
            <person name="Schall S.E."/>
            <person name="Stam J.A."/>
            <person name="Ong A.C."/>
            <person name="Mcgann P.T."/>
        </authorList>
    </citation>
    <scope>NUCLEOTIDE SEQUENCE [LARGE SCALE GENOMIC DNA]</scope>
    <source>
        <strain evidence="10 11">MRSN571793</strain>
    </source>
</reference>
<dbReference type="GO" id="GO:0005886">
    <property type="term" value="C:plasma membrane"/>
    <property type="evidence" value="ECO:0007669"/>
    <property type="project" value="UniProtKB-SubCell"/>
</dbReference>
<keyword evidence="11" id="KW-1185">Reference proteome</keyword>
<feature type="transmembrane region" description="Helical" evidence="9">
    <location>
        <begin position="223"/>
        <end position="240"/>
    </location>
</feature>
<feature type="transmembrane region" description="Helical" evidence="9">
    <location>
        <begin position="246"/>
        <end position="272"/>
    </location>
</feature>
<feature type="transmembrane region" description="Helical" evidence="9">
    <location>
        <begin position="70"/>
        <end position="93"/>
    </location>
</feature>